<dbReference type="AlphaFoldDB" id="A0A2T0FJS2"/>
<name>A0A2T0FJS2_9ASCO</name>
<dbReference type="GeneID" id="36516600"/>
<comment type="caution">
    <text evidence="1">The sequence shown here is derived from an EMBL/GenBank/DDBJ whole genome shotgun (WGS) entry which is preliminary data.</text>
</comment>
<dbReference type="STRING" id="45607.A0A2T0FJS2"/>
<dbReference type="OrthoDB" id="4081967at2759"/>
<gene>
    <name evidence="1" type="ORF">B9G98_02852</name>
</gene>
<accession>A0A2T0FJS2</accession>
<sequence>MGSIRTSPTPMLDFEKTTVYHVENVDEPELGDSQFTLAFDEAVPTDFRPYYDKAHFETGSYLTERGRPEFTDRNLVDWELNDNRSLLIFHQLPEGWPCLPRIIQKEYQAYLLPTNAGKAQAATILADSNLYIESNIDRDVKLQIARSSVDAAYAEANTTTLSLTQWRHMIENYLLNLACEVQVRLDYKRALRQLKRNKFYLSPGSSIRISQEERAGVFQKVQATLYRRLGLNWDVDPID</sequence>
<protein>
    <submittedName>
        <fullName evidence="1">Protein STD1</fullName>
    </submittedName>
</protein>
<dbReference type="Pfam" id="PF17235">
    <property type="entry name" value="STD1"/>
    <property type="match status" value="1"/>
</dbReference>
<dbReference type="RefSeq" id="XP_024665177.1">
    <property type="nucleotide sequence ID" value="XM_024809409.1"/>
</dbReference>
<evidence type="ECO:0000313" key="1">
    <source>
        <dbReference type="EMBL" id="PRT55232.1"/>
    </source>
</evidence>
<dbReference type="InterPro" id="IPR035189">
    <property type="entry name" value="Std1/Mth1"/>
</dbReference>
<keyword evidence="2" id="KW-1185">Reference proteome</keyword>
<dbReference type="EMBL" id="NDIQ01000021">
    <property type="protein sequence ID" value="PRT55232.1"/>
    <property type="molecule type" value="Genomic_DNA"/>
</dbReference>
<evidence type="ECO:0000313" key="2">
    <source>
        <dbReference type="Proteomes" id="UP000238350"/>
    </source>
</evidence>
<proteinExistence type="predicted"/>
<dbReference type="Proteomes" id="UP000238350">
    <property type="component" value="Unassembled WGS sequence"/>
</dbReference>
<reference evidence="1 2" key="1">
    <citation type="submission" date="2017-04" db="EMBL/GenBank/DDBJ databases">
        <title>Genome sequencing of [Candida] sorbophila.</title>
        <authorList>
            <person name="Ahn J.O."/>
        </authorList>
    </citation>
    <scope>NUCLEOTIDE SEQUENCE [LARGE SCALE GENOMIC DNA]</scope>
    <source>
        <strain evidence="1 2">DS02</strain>
    </source>
</reference>
<organism evidence="1 2">
    <name type="scientific">Wickerhamiella sorbophila</name>
    <dbReference type="NCBI Taxonomy" id="45607"/>
    <lineage>
        <taxon>Eukaryota</taxon>
        <taxon>Fungi</taxon>
        <taxon>Dikarya</taxon>
        <taxon>Ascomycota</taxon>
        <taxon>Saccharomycotina</taxon>
        <taxon>Dipodascomycetes</taxon>
        <taxon>Dipodascales</taxon>
        <taxon>Trichomonascaceae</taxon>
        <taxon>Wickerhamiella</taxon>
    </lineage>
</organism>